<dbReference type="AlphaFoldDB" id="A0A8H7EMN6"/>
<feature type="domain" description="CUE" evidence="7">
    <location>
        <begin position="311"/>
        <end position="346"/>
    </location>
</feature>
<feature type="region of interest" description="Disordered" evidence="5">
    <location>
        <begin position="269"/>
        <end position="292"/>
    </location>
</feature>
<gene>
    <name evidence="8" type="ORF">EC973_002815</name>
</gene>
<feature type="transmembrane region" description="Helical" evidence="6">
    <location>
        <begin position="112"/>
        <end position="132"/>
    </location>
</feature>
<evidence type="ECO:0000313" key="9">
    <source>
        <dbReference type="Proteomes" id="UP000605846"/>
    </source>
</evidence>
<evidence type="ECO:0000259" key="7">
    <source>
        <dbReference type="Pfam" id="PF02845"/>
    </source>
</evidence>
<feature type="transmembrane region" description="Helical" evidence="6">
    <location>
        <begin position="138"/>
        <end position="157"/>
    </location>
</feature>
<sequence>MQSMGPAGKANCNVVLKVLIKLAHVVYATGFYNVPITKLLVLSIGGCSILAAMLDFKPLLHLQLSPHLTIHHQFWRLITSHCAFANSGEMFFGTLLLYTMRVIERQYGSAKYAAFVFLALLISTFLELGILVSAAKLGLRSIPGGPYALIFAMLYQYHRIVPITYRFRIFGITFNDKMFVYILALQIFLSQFFTTIAPCSCGLMAGALYRSDIGSIKQWRFPVNLQSLAKRFLKPLLASAPVPRSGVTTPEQRPSSSFAVNNLIISPTGLRNRRSRNRTTESPNAAGSSDYISSLTESTQMPSASMDHPSEEQLAVLMAMFPDHPRESISRAISSAHNNLSRAVEIMLSTPAPGGSNTAP</sequence>
<dbReference type="OrthoDB" id="272778at2759"/>
<dbReference type="EMBL" id="JABAYA010000180">
    <property type="protein sequence ID" value="KAF7722722.1"/>
    <property type="molecule type" value="Genomic_DNA"/>
</dbReference>
<keyword evidence="2 6" id="KW-0812">Transmembrane</keyword>
<evidence type="ECO:0000256" key="3">
    <source>
        <dbReference type="ARBA" id="ARBA00022989"/>
    </source>
</evidence>
<accession>A0A8H7EMN6</accession>
<evidence type="ECO:0000256" key="5">
    <source>
        <dbReference type="SAM" id="MobiDB-lite"/>
    </source>
</evidence>
<evidence type="ECO:0000256" key="6">
    <source>
        <dbReference type="SAM" id="Phobius"/>
    </source>
</evidence>
<feature type="transmembrane region" description="Helical" evidence="6">
    <location>
        <begin position="178"/>
        <end position="197"/>
    </location>
</feature>
<evidence type="ECO:0000313" key="8">
    <source>
        <dbReference type="EMBL" id="KAF7722722.1"/>
    </source>
</evidence>
<dbReference type="GO" id="GO:0004252">
    <property type="term" value="F:serine-type endopeptidase activity"/>
    <property type="evidence" value="ECO:0007669"/>
    <property type="project" value="TreeGrafter"/>
</dbReference>
<reference evidence="8" key="1">
    <citation type="submission" date="2020-01" db="EMBL/GenBank/DDBJ databases">
        <title>Genome Sequencing of Three Apophysomyces-Like Fungal Strains Confirms a Novel Fungal Genus in the Mucoromycota with divergent Burkholderia-like Endosymbiotic Bacteria.</title>
        <authorList>
            <person name="Stajich J.E."/>
            <person name="Macias A.M."/>
            <person name="Carter-House D."/>
            <person name="Lovett B."/>
            <person name="Kasson L.R."/>
            <person name="Berry K."/>
            <person name="Grigoriev I."/>
            <person name="Chang Y."/>
            <person name="Spatafora J."/>
            <person name="Kasson M.T."/>
        </authorList>
    </citation>
    <scope>NUCLEOTIDE SEQUENCE</scope>
    <source>
        <strain evidence="8">NRRL A-21654</strain>
    </source>
</reference>
<proteinExistence type="predicted"/>
<dbReference type="PANTHER" id="PTHR43066:SF21">
    <property type="entry name" value="UBIQUITIN-ASSOCIATED DOMAIN-CONTAINING PROTEIN 2"/>
    <property type="match status" value="1"/>
</dbReference>
<evidence type="ECO:0000256" key="4">
    <source>
        <dbReference type="ARBA" id="ARBA00023136"/>
    </source>
</evidence>
<dbReference type="PANTHER" id="PTHR43066">
    <property type="entry name" value="RHOMBOID-RELATED PROTEIN"/>
    <property type="match status" value="1"/>
</dbReference>
<dbReference type="InterPro" id="IPR003892">
    <property type="entry name" value="CUE"/>
</dbReference>
<comment type="caution">
    <text evidence="8">The sequence shown here is derived from an EMBL/GenBank/DDBJ whole genome shotgun (WGS) entry which is preliminary data.</text>
</comment>
<dbReference type="Gene3D" id="1.20.1540.10">
    <property type="entry name" value="Rhomboid-like"/>
    <property type="match status" value="1"/>
</dbReference>
<feature type="transmembrane region" description="Helical" evidence="6">
    <location>
        <begin position="31"/>
        <end position="54"/>
    </location>
</feature>
<dbReference type="InterPro" id="IPR035952">
    <property type="entry name" value="Rhomboid-like_sf"/>
</dbReference>
<dbReference type="Pfam" id="PF02845">
    <property type="entry name" value="CUE"/>
    <property type="match status" value="1"/>
</dbReference>
<protein>
    <recommendedName>
        <fullName evidence="7">CUE domain-containing protein</fullName>
    </recommendedName>
</protein>
<dbReference type="Proteomes" id="UP000605846">
    <property type="component" value="Unassembled WGS sequence"/>
</dbReference>
<keyword evidence="3 6" id="KW-1133">Transmembrane helix</keyword>
<dbReference type="SUPFAM" id="SSF46934">
    <property type="entry name" value="UBA-like"/>
    <property type="match status" value="1"/>
</dbReference>
<dbReference type="GO" id="GO:0043130">
    <property type="term" value="F:ubiquitin binding"/>
    <property type="evidence" value="ECO:0007669"/>
    <property type="project" value="InterPro"/>
</dbReference>
<feature type="compositionally biased region" description="Polar residues" evidence="5">
    <location>
        <begin position="283"/>
        <end position="292"/>
    </location>
</feature>
<keyword evidence="4 6" id="KW-0472">Membrane</keyword>
<feature type="transmembrane region" description="Helical" evidence="6">
    <location>
        <begin position="74"/>
        <end position="100"/>
    </location>
</feature>
<keyword evidence="9" id="KW-1185">Reference proteome</keyword>
<comment type="subcellular location">
    <subcellularLocation>
        <location evidence="1">Membrane</location>
        <topology evidence="1">Multi-pass membrane protein</topology>
    </subcellularLocation>
</comment>
<dbReference type="SUPFAM" id="SSF144091">
    <property type="entry name" value="Rhomboid-like"/>
    <property type="match status" value="1"/>
</dbReference>
<evidence type="ECO:0000256" key="1">
    <source>
        <dbReference type="ARBA" id="ARBA00004141"/>
    </source>
</evidence>
<name>A0A8H7EMN6_9FUNG</name>
<dbReference type="CDD" id="cd14279">
    <property type="entry name" value="CUE"/>
    <property type="match status" value="1"/>
</dbReference>
<dbReference type="InterPro" id="IPR009060">
    <property type="entry name" value="UBA-like_sf"/>
</dbReference>
<organism evidence="8 9">
    <name type="scientific">Apophysomyces ossiformis</name>
    <dbReference type="NCBI Taxonomy" id="679940"/>
    <lineage>
        <taxon>Eukaryota</taxon>
        <taxon>Fungi</taxon>
        <taxon>Fungi incertae sedis</taxon>
        <taxon>Mucoromycota</taxon>
        <taxon>Mucoromycotina</taxon>
        <taxon>Mucoromycetes</taxon>
        <taxon>Mucorales</taxon>
        <taxon>Mucorineae</taxon>
        <taxon>Mucoraceae</taxon>
        <taxon>Apophysomyces</taxon>
    </lineage>
</organism>
<evidence type="ECO:0000256" key="2">
    <source>
        <dbReference type="ARBA" id="ARBA00022692"/>
    </source>
</evidence>
<dbReference type="GO" id="GO:0016020">
    <property type="term" value="C:membrane"/>
    <property type="evidence" value="ECO:0007669"/>
    <property type="project" value="UniProtKB-SubCell"/>
</dbReference>